<reference evidence="14 15" key="1">
    <citation type="journal article" date="2022" name="Nat. Genet.">
        <title>Improved pea reference genome and pan-genome highlight genomic features and evolutionary characteristics.</title>
        <authorList>
            <person name="Yang T."/>
            <person name="Liu R."/>
            <person name="Luo Y."/>
            <person name="Hu S."/>
            <person name="Wang D."/>
            <person name="Wang C."/>
            <person name="Pandey M.K."/>
            <person name="Ge S."/>
            <person name="Xu Q."/>
            <person name="Li N."/>
            <person name="Li G."/>
            <person name="Huang Y."/>
            <person name="Saxena R.K."/>
            <person name="Ji Y."/>
            <person name="Li M."/>
            <person name="Yan X."/>
            <person name="He Y."/>
            <person name="Liu Y."/>
            <person name="Wang X."/>
            <person name="Xiang C."/>
            <person name="Varshney R.K."/>
            <person name="Ding H."/>
            <person name="Gao S."/>
            <person name="Zong X."/>
        </authorList>
    </citation>
    <scope>NUCLEOTIDE SEQUENCE [LARGE SCALE GENOMIC DNA]</scope>
    <source>
        <strain evidence="14 15">cv. Zhongwan 6</strain>
    </source>
</reference>
<evidence type="ECO:0000256" key="9">
    <source>
        <dbReference type="ARBA" id="ARBA00035011"/>
    </source>
</evidence>
<dbReference type="Gramene" id="Psat7g162560.1">
    <property type="protein sequence ID" value="Psat7g162560.1.cds"/>
    <property type="gene ID" value="Psat7g162560"/>
</dbReference>
<dbReference type="OrthoDB" id="691587at2759"/>
<dbReference type="Gene3D" id="2.60.40.420">
    <property type="entry name" value="Cupredoxins - blue copper proteins"/>
    <property type="match status" value="1"/>
</dbReference>
<dbReference type="InterPro" id="IPR041846">
    <property type="entry name" value="ENL_dom"/>
</dbReference>
<sequence>MATFIFRSNKMVHALTWFCLMLMIHKGAAYEFIVGGQKGWSVPSDSSYNPFNQWAEKSRFQVGDTLVFNYQSDKDSVLYVKSDDYASCNTASPYAKYSDGHTVIKLNQSGPHFFISGNKDNCAKNEKVTVIVLSDRSNSNSGGSSNTNQTSNASPPSPQSSSPSPPSPSPSKPDDQSPSPDTNQTPSTSDHGHPPRNGAASVFVNLAGSVGTLMASVLILSKYV</sequence>
<feature type="chain" id="PRO_5039043893" description="Phytocyanin domain-containing protein" evidence="12">
    <location>
        <begin position="30"/>
        <end position="224"/>
    </location>
</feature>
<comment type="caution">
    <text evidence="14">The sequence shown here is derived from an EMBL/GenBank/DDBJ whole genome shotgun (WGS) entry which is preliminary data.</text>
</comment>
<evidence type="ECO:0000256" key="11">
    <source>
        <dbReference type="SAM" id="Phobius"/>
    </source>
</evidence>
<keyword evidence="4 12" id="KW-0732">Signal</keyword>
<evidence type="ECO:0000256" key="12">
    <source>
        <dbReference type="SAM" id="SignalP"/>
    </source>
</evidence>
<evidence type="ECO:0000313" key="14">
    <source>
        <dbReference type="EMBL" id="KAI5387536.1"/>
    </source>
</evidence>
<evidence type="ECO:0000259" key="13">
    <source>
        <dbReference type="PROSITE" id="PS51485"/>
    </source>
</evidence>
<dbReference type="EMBL" id="JAMSHJ010000007">
    <property type="protein sequence ID" value="KAI5387536.1"/>
    <property type="molecule type" value="Genomic_DNA"/>
</dbReference>
<gene>
    <name evidence="14" type="ORF">KIW84_073589</name>
</gene>
<keyword evidence="15" id="KW-1185">Reference proteome</keyword>
<evidence type="ECO:0000256" key="7">
    <source>
        <dbReference type="ARBA" id="ARBA00023180"/>
    </source>
</evidence>
<keyword evidence="6" id="KW-1015">Disulfide bond</keyword>
<evidence type="ECO:0000256" key="8">
    <source>
        <dbReference type="ARBA" id="ARBA00023288"/>
    </source>
</evidence>
<keyword evidence="11" id="KW-1133">Transmembrane helix</keyword>
<accession>A0A9D4VPY1</accession>
<proteinExistence type="inferred from homology"/>
<evidence type="ECO:0000256" key="1">
    <source>
        <dbReference type="ARBA" id="ARBA00004609"/>
    </source>
</evidence>
<dbReference type="PANTHER" id="PTHR33021:SF205">
    <property type="entry name" value="PLASTOCYANIN-LIKE DOMAIN PROTEIN"/>
    <property type="match status" value="1"/>
</dbReference>
<comment type="subcellular location">
    <subcellularLocation>
        <location evidence="1">Cell membrane</location>
        <topology evidence="1">Lipid-anchor</topology>
        <topology evidence="1">GPI-anchor</topology>
    </subcellularLocation>
</comment>
<evidence type="ECO:0000256" key="3">
    <source>
        <dbReference type="ARBA" id="ARBA00022622"/>
    </source>
</evidence>
<evidence type="ECO:0000256" key="5">
    <source>
        <dbReference type="ARBA" id="ARBA00023136"/>
    </source>
</evidence>
<dbReference type="SUPFAM" id="SSF49503">
    <property type="entry name" value="Cupredoxins"/>
    <property type="match status" value="1"/>
</dbReference>
<organism evidence="14 15">
    <name type="scientific">Pisum sativum</name>
    <name type="common">Garden pea</name>
    <name type="synonym">Lathyrus oleraceus</name>
    <dbReference type="NCBI Taxonomy" id="3888"/>
    <lineage>
        <taxon>Eukaryota</taxon>
        <taxon>Viridiplantae</taxon>
        <taxon>Streptophyta</taxon>
        <taxon>Embryophyta</taxon>
        <taxon>Tracheophyta</taxon>
        <taxon>Spermatophyta</taxon>
        <taxon>Magnoliopsida</taxon>
        <taxon>eudicotyledons</taxon>
        <taxon>Gunneridae</taxon>
        <taxon>Pentapetalae</taxon>
        <taxon>rosids</taxon>
        <taxon>fabids</taxon>
        <taxon>Fabales</taxon>
        <taxon>Fabaceae</taxon>
        <taxon>Papilionoideae</taxon>
        <taxon>50 kb inversion clade</taxon>
        <taxon>NPAAA clade</taxon>
        <taxon>Hologalegina</taxon>
        <taxon>IRL clade</taxon>
        <taxon>Fabeae</taxon>
        <taxon>Lathyrus</taxon>
    </lineage>
</organism>
<feature type="region of interest" description="Disordered" evidence="10">
    <location>
        <begin position="135"/>
        <end position="200"/>
    </location>
</feature>
<keyword evidence="8" id="KW-0449">Lipoprotein</keyword>
<keyword evidence="5 11" id="KW-0472">Membrane</keyword>
<name>A0A9D4VPY1_PEA</name>
<evidence type="ECO:0000256" key="10">
    <source>
        <dbReference type="SAM" id="MobiDB-lite"/>
    </source>
</evidence>
<evidence type="ECO:0000256" key="2">
    <source>
        <dbReference type="ARBA" id="ARBA00022475"/>
    </source>
</evidence>
<dbReference type="GO" id="GO:0009055">
    <property type="term" value="F:electron transfer activity"/>
    <property type="evidence" value="ECO:0007669"/>
    <property type="project" value="InterPro"/>
</dbReference>
<feature type="domain" description="Phytocyanin" evidence="13">
    <location>
        <begin position="30"/>
        <end position="134"/>
    </location>
</feature>
<dbReference type="AlphaFoldDB" id="A0A9D4VPY1"/>
<dbReference type="InterPro" id="IPR003245">
    <property type="entry name" value="Phytocyanin_dom"/>
</dbReference>
<dbReference type="Gramene" id="PSAT_LOCUS31227_t1">
    <property type="protein sequence ID" value="CAL5212902.1"/>
    <property type="gene ID" value="PSAT_LOCUS31227"/>
</dbReference>
<keyword evidence="11" id="KW-0812">Transmembrane</keyword>
<feature type="signal peptide" evidence="12">
    <location>
        <begin position="1"/>
        <end position="29"/>
    </location>
</feature>
<dbReference type="InterPro" id="IPR039391">
    <property type="entry name" value="Phytocyanin-like"/>
</dbReference>
<dbReference type="Proteomes" id="UP001058974">
    <property type="component" value="Chromosome 7"/>
</dbReference>
<dbReference type="PANTHER" id="PTHR33021">
    <property type="entry name" value="BLUE COPPER PROTEIN"/>
    <property type="match status" value="1"/>
</dbReference>
<feature type="compositionally biased region" description="Low complexity" evidence="10">
    <location>
        <begin position="137"/>
        <end position="154"/>
    </location>
</feature>
<dbReference type="FunFam" id="2.60.40.420:FF:000066">
    <property type="entry name" value="Early nodulin-like protein 9"/>
    <property type="match status" value="1"/>
</dbReference>
<evidence type="ECO:0000256" key="6">
    <source>
        <dbReference type="ARBA" id="ARBA00023157"/>
    </source>
</evidence>
<evidence type="ECO:0000313" key="15">
    <source>
        <dbReference type="Proteomes" id="UP001058974"/>
    </source>
</evidence>
<feature type="compositionally biased region" description="Pro residues" evidence="10">
    <location>
        <begin position="155"/>
        <end position="171"/>
    </location>
</feature>
<dbReference type="PROSITE" id="PS51485">
    <property type="entry name" value="PHYTOCYANIN"/>
    <property type="match status" value="1"/>
</dbReference>
<comment type="similarity">
    <text evidence="9">Belongs to the early nodulin-like (ENODL) family.</text>
</comment>
<keyword evidence="3" id="KW-0336">GPI-anchor</keyword>
<dbReference type="Gramene" id="Psat07G0358900-T1">
    <property type="protein sequence ID" value="KAI5387536.1"/>
    <property type="gene ID" value="KIW84_073589"/>
</dbReference>
<keyword evidence="7" id="KW-0325">Glycoprotein</keyword>
<dbReference type="GO" id="GO:0005886">
    <property type="term" value="C:plasma membrane"/>
    <property type="evidence" value="ECO:0007669"/>
    <property type="project" value="UniProtKB-SubCell"/>
</dbReference>
<dbReference type="GO" id="GO:0098552">
    <property type="term" value="C:side of membrane"/>
    <property type="evidence" value="ECO:0007669"/>
    <property type="project" value="UniProtKB-KW"/>
</dbReference>
<evidence type="ECO:0000256" key="4">
    <source>
        <dbReference type="ARBA" id="ARBA00022729"/>
    </source>
</evidence>
<dbReference type="CDD" id="cd11019">
    <property type="entry name" value="OsENODL1_like"/>
    <property type="match status" value="1"/>
</dbReference>
<keyword evidence="2" id="KW-1003">Cell membrane</keyword>
<feature type="transmembrane region" description="Helical" evidence="11">
    <location>
        <begin position="198"/>
        <end position="220"/>
    </location>
</feature>
<dbReference type="Pfam" id="PF02298">
    <property type="entry name" value="Cu_bind_like"/>
    <property type="match status" value="1"/>
</dbReference>
<protein>
    <recommendedName>
        <fullName evidence="13">Phytocyanin domain-containing protein</fullName>
    </recommendedName>
</protein>
<dbReference type="InterPro" id="IPR008972">
    <property type="entry name" value="Cupredoxin"/>
</dbReference>